<comment type="caution">
    <text evidence="6">The sequence shown here is derived from an EMBL/GenBank/DDBJ whole genome shotgun (WGS) entry which is preliminary data.</text>
</comment>
<dbReference type="PANTHER" id="PTHR12789:SF0">
    <property type="entry name" value="DENSITY-REGULATED PROTEIN"/>
    <property type="match status" value="1"/>
</dbReference>
<dbReference type="SUPFAM" id="SSF55159">
    <property type="entry name" value="eIF1-like"/>
    <property type="match status" value="1"/>
</dbReference>
<comment type="similarity">
    <text evidence="1">Belongs to the SUI1 family.</text>
</comment>
<accession>A0A2T5BX82</accession>
<dbReference type="Gene3D" id="3.30.780.10">
    <property type="entry name" value="SUI1-like domain"/>
    <property type="match status" value="1"/>
</dbReference>
<dbReference type="CDD" id="cd11567">
    <property type="entry name" value="YciH_like"/>
    <property type="match status" value="1"/>
</dbReference>
<evidence type="ECO:0000313" key="6">
    <source>
        <dbReference type="EMBL" id="PTN04335.1"/>
    </source>
</evidence>
<dbReference type="GO" id="GO:0006417">
    <property type="term" value="P:regulation of translation"/>
    <property type="evidence" value="ECO:0007669"/>
    <property type="project" value="UniProtKB-KW"/>
</dbReference>
<sequence length="116" mass="12920">MEQDWKDKLGKAFSVSPDSQNEPEHHEQEQTPSIPANKQTLYVELDKKGRKGKSATLITGFEGTDDELKELARMLKTQCGVGGSTRDGEILIQGNFRDKIMGILKEQGFKVKRIGG</sequence>
<protein>
    <submittedName>
        <fullName evidence="6">Translation initiation factor 1 (eIF-1/SUI1)</fullName>
    </submittedName>
</protein>
<reference evidence="6 7" key="1">
    <citation type="submission" date="2018-04" db="EMBL/GenBank/DDBJ databases">
        <title>Genomic Encyclopedia of Archaeal and Bacterial Type Strains, Phase II (KMG-II): from individual species to whole genera.</title>
        <authorList>
            <person name="Goeker M."/>
        </authorList>
    </citation>
    <scope>NUCLEOTIDE SEQUENCE [LARGE SCALE GENOMIC DNA]</scope>
    <source>
        <strain evidence="6 7">DSM 28823</strain>
    </source>
</reference>
<dbReference type="PROSITE" id="PS50296">
    <property type="entry name" value="SUI1"/>
    <property type="match status" value="1"/>
</dbReference>
<dbReference type="InterPro" id="IPR036877">
    <property type="entry name" value="SUI1_dom_sf"/>
</dbReference>
<evidence type="ECO:0000256" key="2">
    <source>
        <dbReference type="ARBA" id="ARBA00022845"/>
    </source>
</evidence>
<dbReference type="GO" id="GO:0003743">
    <property type="term" value="F:translation initiation factor activity"/>
    <property type="evidence" value="ECO:0007669"/>
    <property type="project" value="UniProtKB-KW"/>
</dbReference>
<dbReference type="InterPro" id="IPR005872">
    <property type="entry name" value="SUI1_arc_bac"/>
</dbReference>
<dbReference type="InterPro" id="IPR050318">
    <property type="entry name" value="DENR/SUI1_TIF"/>
</dbReference>
<keyword evidence="6" id="KW-0396">Initiation factor</keyword>
<feature type="compositionally biased region" description="Basic and acidic residues" evidence="4">
    <location>
        <begin position="1"/>
        <end position="10"/>
    </location>
</feature>
<organism evidence="6 7">
    <name type="scientific">Mangrovibacterium marinum</name>
    <dbReference type="NCBI Taxonomy" id="1639118"/>
    <lineage>
        <taxon>Bacteria</taxon>
        <taxon>Pseudomonadati</taxon>
        <taxon>Bacteroidota</taxon>
        <taxon>Bacteroidia</taxon>
        <taxon>Marinilabiliales</taxon>
        <taxon>Prolixibacteraceae</taxon>
        <taxon>Mangrovibacterium</taxon>
    </lineage>
</organism>
<dbReference type="Proteomes" id="UP000243525">
    <property type="component" value="Unassembled WGS sequence"/>
</dbReference>
<dbReference type="InterPro" id="IPR001950">
    <property type="entry name" value="SUI1"/>
</dbReference>
<evidence type="ECO:0000256" key="3">
    <source>
        <dbReference type="ARBA" id="ARBA00022917"/>
    </source>
</evidence>
<keyword evidence="7" id="KW-1185">Reference proteome</keyword>
<feature type="domain" description="SUI1" evidence="5">
    <location>
        <begin position="48"/>
        <end position="108"/>
    </location>
</feature>
<dbReference type="GO" id="GO:0001731">
    <property type="term" value="P:formation of translation preinitiation complex"/>
    <property type="evidence" value="ECO:0007669"/>
    <property type="project" value="TreeGrafter"/>
</dbReference>
<evidence type="ECO:0000256" key="4">
    <source>
        <dbReference type="SAM" id="MobiDB-lite"/>
    </source>
</evidence>
<dbReference type="GO" id="GO:0003729">
    <property type="term" value="F:mRNA binding"/>
    <property type="evidence" value="ECO:0007669"/>
    <property type="project" value="TreeGrafter"/>
</dbReference>
<name>A0A2T5BX82_9BACT</name>
<dbReference type="OrthoDB" id="9792915at2"/>
<dbReference type="PANTHER" id="PTHR12789">
    <property type="entry name" value="DENSITY-REGULATED PROTEIN HOMOLOG"/>
    <property type="match status" value="1"/>
</dbReference>
<gene>
    <name evidence="6" type="ORF">C8N47_1327</name>
</gene>
<keyword evidence="2" id="KW-0810">Translation regulation</keyword>
<evidence type="ECO:0000259" key="5">
    <source>
        <dbReference type="PROSITE" id="PS50296"/>
    </source>
</evidence>
<dbReference type="PIRSF" id="PIRSF037511">
    <property type="entry name" value="Transl_init_SUI1_pro"/>
    <property type="match status" value="1"/>
</dbReference>
<dbReference type="RefSeq" id="WP_107823886.1">
    <property type="nucleotide sequence ID" value="NZ_OY782574.1"/>
</dbReference>
<dbReference type="EMBL" id="QAAD01000032">
    <property type="protein sequence ID" value="PTN04335.1"/>
    <property type="molecule type" value="Genomic_DNA"/>
</dbReference>
<evidence type="ECO:0000313" key="7">
    <source>
        <dbReference type="Proteomes" id="UP000243525"/>
    </source>
</evidence>
<dbReference type="AlphaFoldDB" id="A0A2T5BX82"/>
<keyword evidence="3" id="KW-0648">Protein biosynthesis</keyword>
<evidence type="ECO:0000256" key="1">
    <source>
        <dbReference type="ARBA" id="ARBA00005422"/>
    </source>
</evidence>
<feature type="region of interest" description="Disordered" evidence="4">
    <location>
        <begin position="1"/>
        <end position="38"/>
    </location>
</feature>
<dbReference type="Pfam" id="PF01253">
    <property type="entry name" value="SUI1"/>
    <property type="match status" value="1"/>
</dbReference>
<dbReference type="GO" id="GO:0002188">
    <property type="term" value="P:translation reinitiation"/>
    <property type="evidence" value="ECO:0007669"/>
    <property type="project" value="TreeGrafter"/>
</dbReference>
<proteinExistence type="inferred from homology"/>